<dbReference type="AlphaFoldDB" id="X1FL75"/>
<accession>X1FL75</accession>
<sequence length="272" mass="31301">MRKGKAFWQILEDYDIPATVFKIPANYPPVSTKQRTISGMGTPDILGSYGIFNYYTTEAKELKEDIGGGRIHPVNVIGNRVEAKLLGPVNAFKKDRPESAIEFKVFIDPVNPVAKISFQDHEFILKEGEWSSWKKIHFRMIPTQSVNGICMFYLKQVRPNFKLYISPINIDPGRAVLPISTPKGYSEELEKRFGPFFTKGLPADTKALDNDVLDDGEFLEQDDLALRERLEMFDYELARFSSGLLFYYVSSTDQRQHMFWRLIDKEHPAYDP</sequence>
<name>X1FL75_9ZZZZ</name>
<dbReference type="EMBL" id="BARU01000507">
    <property type="protein sequence ID" value="GAH21503.1"/>
    <property type="molecule type" value="Genomic_DNA"/>
</dbReference>
<gene>
    <name evidence="1" type="ORF">S03H2_01672</name>
</gene>
<comment type="caution">
    <text evidence="1">The sequence shown here is derived from an EMBL/GenBank/DDBJ whole genome shotgun (WGS) entry which is preliminary data.</text>
</comment>
<reference evidence="1" key="1">
    <citation type="journal article" date="2014" name="Front. Microbiol.">
        <title>High frequency of phylogenetically diverse reductive dehalogenase-homologous genes in deep subseafloor sedimentary metagenomes.</title>
        <authorList>
            <person name="Kawai M."/>
            <person name="Futagami T."/>
            <person name="Toyoda A."/>
            <person name="Takaki Y."/>
            <person name="Nishi S."/>
            <person name="Hori S."/>
            <person name="Arai W."/>
            <person name="Tsubouchi T."/>
            <person name="Morono Y."/>
            <person name="Uchiyama I."/>
            <person name="Ito T."/>
            <person name="Fujiyama A."/>
            <person name="Inagaki F."/>
            <person name="Takami H."/>
        </authorList>
    </citation>
    <scope>NUCLEOTIDE SEQUENCE</scope>
    <source>
        <strain evidence="1">Expedition CK06-06</strain>
    </source>
</reference>
<feature type="non-terminal residue" evidence="1">
    <location>
        <position position="272"/>
    </location>
</feature>
<organism evidence="1">
    <name type="scientific">marine sediment metagenome</name>
    <dbReference type="NCBI Taxonomy" id="412755"/>
    <lineage>
        <taxon>unclassified sequences</taxon>
        <taxon>metagenomes</taxon>
        <taxon>ecological metagenomes</taxon>
    </lineage>
</organism>
<evidence type="ECO:0000313" key="1">
    <source>
        <dbReference type="EMBL" id="GAH21503.1"/>
    </source>
</evidence>
<proteinExistence type="predicted"/>
<protein>
    <submittedName>
        <fullName evidence="1">Uncharacterized protein</fullName>
    </submittedName>
</protein>